<accession>A0ABR1ERZ9</accession>
<proteinExistence type="predicted"/>
<protein>
    <recommendedName>
        <fullName evidence="2">Reverse transcriptase domain-containing protein</fullName>
    </recommendedName>
</protein>
<feature type="region of interest" description="Disordered" evidence="1">
    <location>
        <begin position="190"/>
        <end position="225"/>
    </location>
</feature>
<feature type="domain" description="Reverse transcriptase" evidence="2">
    <location>
        <begin position="2"/>
        <end position="160"/>
    </location>
</feature>
<dbReference type="PANTHER" id="PTHR47027:SF20">
    <property type="entry name" value="REVERSE TRANSCRIPTASE-LIKE PROTEIN WITH RNA-DIRECTED DNA POLYMERASE DOMAIN"/>
    <property type="match status" value="1"/>
</dbReference>
<evidence type="ECO:0000313" key="4">
    <source>
        <dbReference type="Proteomes" id="UP001303046"/>
    </source>
</evidence>
<reference evidence="3 4" key="1">
    <citation type="submission" date="2023-08" db="EMBL/GenBank/DDBJ databases">
        <title>A Necator americanus chromosomal reference genome.</title>
        <authorList>
            <person name="Ilik V."/>
            <person name="Petrzelkova K.J."/>
            <person name="Pardy F."/>
            <person name="Fuh T."/>
            <person name="Niatou-Singa F.S."/>
            <person name="Gouil Q."/>
            <person name="Baker L."/>
            <person name="Ritchie M.E."/>
            <person name="Jex A.R."/>
            <person name="Gazzola D."/>
            <person name="Li H."/>
            <person name="Toshio Fujiwara R."/>
            <person name="Zhan B."/>
            <person name="Aroian R.V."/>
            <person name="Pafco B."/>
            <person name="Schwarz E.M."/>
        </authorList>
    </citation>
    <scope>NUCLEOTIDE SEQUENCE [LARGE SCALE GENOMIC DNA]</scope>
    <source>
        <strain evidence="3 4">Aroian</strain>
        <tissue evidence="3">Whole animal</tissue>
    </source>
</reference>
<feature type="compositionally biased region" description="Polar residues" evidence="1">
    <location>
        <begin position="195"/>
        <end position="207"/>
    </location>
</feature>
<keyword evidence="4" id="KW-1185">Reference proteome</keyword>
<name>A0ABR1ERZ9_NECAM</name>
<gene>
    <name evidence="3" type="primary">Necator_chrX.g25535</name>
    <name evidence="3" type="ORF">RB195_025369</name>
</gene>
<comment type="caution">
    <text evidence="3">The sequence shown here is derived from an EMBL/GenBank/DDBJ whole genome shotgun (WGS) entry which is preliminary data.</text>
</comment>
<organism evidence="3 4">
    <name type="scientific">Necator americanus</name>
    <name type="common">Human hookworm</name>
    <dbReference type="NCBI Taxonomy" id="51031"/>
    <lineage>
        <taxon>Eukaryota</taxon>
        <taxon>Metazoa</taxon>
        <taxon>Ecdysozoa</taxon>
        <taxon>Nematoda</taxon>
        <taxon>Chromadorea</taxon>
        <taxon>Rhabditida</taxon>
        <taxon>Rhabditina</taxon>
        <taxon>Rhabditomorpha</taxon>
        <taxon>Strongyloidea</taxon>
        <taxon>Ancylostomatidae</taxon>
        <taxon>Bunostominae</taxon>
        <taxon>Necator</taxon>
    </lineage>
</organism>
<evidence type="ECO:0000313" key="3">
    <source>
        <dbReference type="EMBL" id="KAK6765419.1"/>
    </source>
</evidence>
<dbReference type="Pfam" id="PF00078">
    <property type="entry name" value="RVT_1"/>
    <property type="match status" value="1"/>
</dbReference>
<evidence type="ECO:0000259" key="2">
    <source>
        <dbReference type="Pfam" id="PF00078"/>
    </source>
</evidence>
<dbReference type="Proteomes" id="UP001303046">
    <property type="component" value="Unassembled WGS sequence"/>
</dbReference>
<dbReference type="InterPro" id="IPR000477">
    <property type="entry name" value="RT_dom"/>
</dbReference>
<dbReference type="PANTHER" id="PTHR47027">
    <property type="entry name" value="REVERSE TRANSCRIPTASE DOMAIN-CONTAINING PROTEIN"/>
    <property type="match status" value="1"/>
</dbReference>
<sequence length="225" mass="25143">MYKVLERNILDRLIRQRKEAIRDEQGGFRLGPWTPGQMFIVRRLIEAVFKDTTGKFVRLMNDMNRRTIAAVRTPAGCTTPFEVETGVRQGGVAGPFCPTFTVDGLMRRTTEQCPVDVILAPSPRVLVDVEYTDNVVIFASSSAKLQHVVNIVSKLAAYRLRLRLINASRSKMCCSLFGIQRIDQVAVVEPHHQQSETPNLPTRSSPYQDVRTGGLGGAVDSDRRA</sequence>
<evidence type="ECO:0000256" key="1">
    <source>
        <dbReference type="SAM" id="MobiDB-lite"/>
    </source>
</evidence>
<dbReference type="EMBL" id="JAVFWL010000006">
    <property type="protein sequence ID" value="KAK6765419.1"/>
    <property type="molecule type" value="Genomic_DNA"/>
</dbReference>